<evidence type="ECO:0000259" key="5">
    <source>
        <dbReference type="PROSITE" id="PS50023"/>
    </source>
</evidence>
<sequence length="143" mass="15819">MNLDEYDQLPTCHVCSKQIYPADRRKALKVYFHRWCFRCVVCKTSLTLGKECEHNGQPYCNKCHNATKAGVTGFGYGNLLNSHVPQQEVAPATVVDESVEAQPNDYFDRHASKEVAGPKFCPDCGAATTPTSRFCADCGAPLQ</sequence>
<gene>
    <name evidence="6" type="ORF">SSP0437_LOCUS6599</name>
</gene>
<dbReference type="InterPro" id="IPR001781">
    <property type="entry name" value="Znf_LIM"/>
</dbReference>
<dbReference type="GO" id="GO:0046872">
    <property type="term" value="F:metal ion binding"/>
    <property type="evidence" value="ECO:0007669"/>
    <property type="project" value="UniProtKB-KW"/>
</dbReference>
<evidence type="ECO:0000256" key="3">
    <source>
        <dbReference type="ARBA" id="ARBA00023038"/>
    </source>
</evidence>
<evidence type="ECO:0000313" key="6">
    <source>
        <dbReference type="EMBL" id="CAD9297730.1"/>
    </source>
</evidence>
<organism evidence="6">
    <name type="scientific">Sexangularia sp. CB-2014</name>
    <dbReference type="NCBI Taxonomy" id="1486929"/>
    <lineage>
        <taxon>Eukaryota</taxon>
        <taxon>Amoebozoa</taxon>
        <taxon>Tubulinea</taxon>
        <taxon>Elardia</taxon>
        <taxon>Arcellinida</taxon>
        <taxon>Arcellinida incertae sedis</taxon>
        <taxon>Sexangularia</taxon>
    </lineage>
</organism>
<dbReference type="AlphaFoldDB" id="A0A7S1VGQ9"/>
<protein>
    <recommendedName>
        <fullName evidence="5">LIM zinc-binding domain-containing protein</fullName>
    </recommendedName>
</protein>
<evidence type="ECO:0000256" key="1">
    <source>
        <dbReference type="ARBA" id="ARBA00022723"/>
    </source>
</evidence>
<evidence type="ECO:0000256" key="4">
    <source>
        <dbReference type="PROSITE-ProRule" id="PRU00125"/>
    </source>
</evidence>
<reference evidence="6" key="1">
    <citation type="submission" date="2021-01" db="EMBL/GenBank/DDBJ databases">
        <authorList>
            <person name="Corre E."/>
            <person name="Pelletier E."/>
            <person name="Niang G."/>
            <person name="Scheremetjew M."/>
            <person name="Finn R."/>
            <person name="Kale V."/>
            <person name="Holt S."/>
            <person name="Cochrane G."/>
            <person name="Meng A."/>
            <person name="Brown T."/>
            <person name="Cohen L."/>
        </authorList>
    </citation>
    <scope>NUCLEOTIDE SEQUENCE</scope>
    <source>
        <strain evidence="6">ATCC 50979</strain>
    </source>
</reference>
<accession>A0A7S1VGQ9</accession>
<dbReference type="PANTHER" id="PTHR46074:SF5">
    <property type="entry name" value="LIM DOMAIN-CONTAINING PROTEIN C"/>
    <property type="match status" value="1"/>
</dbReference>
<dbReference type="EMBL" id="HBGL01008540">
    <property type="protein sequence ID" value="CAD9297730.1"/>
    <property type="molecule type" value="Transcribed_RNA"/>
</dbReference>
<dbReference type="Pfam" id="PF00412">
    <property type="entry name" value="LIM"/>
    <property type="match status" value="1"/>
</dbReference>
<dbReference type="SUPFAM" id="SSF57716">
    <property type="entry name" value="Glucocorticoid receptor-like (DNA-binding domain)"/>
    <property type="match status" value="2"/>
</dbReference>
<dbReference type="PROSITE" id="PS00478">
    <property type="entry name" value="LIM_DOMAIN_1"/>
    <property type="match status" value="1"/>
</dbReference>
<dbReference type="SMART" id="SM00132">
    <property type="entry name" value="LIM"/>
    <property type="match status" value="1"/>
</dbReference>
<evidence type="ECO:0000256" key="2">
    <source>
        <dbReference type="ARBA" id="ARBA00022833"/>
    </source>
</evidence>
<keyword evidence="2 4" id="KW-0862">Zinc</keyword>
<name>A0A7S1VGQ9_9EUKA</name>
<dbReference type="CDD" id="cd09401">
    <property type="entry name" value="LIM_TLP_like"/>
    <property type="match status" value="1"/>
</dbReference>
<feature type="domain" description="LIM zinc-binding" evidence="5">
    <location>
        <begin position="10"/>
        <end position="70"/>
    </location>
</feature>
<keyword evidence="3 4" id="KW-0440">LIM domain</keyword>
<dbReference type="Gene3D" id="2.10.110.10">
    <property type="entry name" value="Cysteine Rich Protein"/>
    <property type="match status" value="1"/>
</dbReference>
<dbReference type="PROSITE" id="PS50023">
    <property type="entry name" value="LIM_DOMAIN_2"/>
    <property type="match status" value="1"/>
</dbReference>
<dbReference type="PANTHER" id="PTHR46074">
    <property type="entry name" value="CYSTEINE-RICH PROTEIN CRIP FAMILY MEMBER"/>
    <property type="match status" value="1"/>
</dbReference>
<proteinExistence type="predicted"/>
<keyword evidence="1 4" id="KW-0479">Metal-binding</keyword>